<keyword evidence="12" id="KW-0645">Protease</keyword>
<dbReference type="GO" id="GO:0046677">
    <property type="term" value="P:response to antibiotic"/>
    <property type="evidence" value="ECO:0007669"/>
    <property type="project" value="InterPro"/>
</dbReference>
<protein>
    <submittedName>
        <fullName evidence="12">D-alanyl-D-alanine carboxypeptidase</fullName>
    </submittedName>
</protein>
<feature type="binding site" evidence="8">
    <location>
        <position position="232"/>
    </location>
    <ligand>
        <name>substrate</name>
    </ligand>
</feature>
<evidence type="ECO:0000256" key="2">
    <source>
        <dbReference type="ARBA" id="ARBA00022729"/>
    </source>
</evidence>
<keyword evidence="12" id="KW-0121">Carboxypeptidase</keyword>
<evidence type="ECO:0000256" key="8">
    <source>
        <dbReference type="PIRSR" id="PIRSR618044-2"/>
    </source>
</evidence>
<feature type="active site" description="Acyl-ester intermediate" evidence="7">
    <location>
        <position position="66"/>
    </location>
</feature>
<dbReference type="AlphaFoldDB" id="A0A7Z0PE37"/>
<dbReference type="Pfam" id="PF00768">
    <property type="entry name" value="Peptidase_S11"/>
    <property type="match status" value="1"/>
</dbReference>
<feature type="signal peptide" evidence="10">
    <location>
        <begin position="1"/>
        <end position="19"/>
    </location>
</feature>
<evidence type="ECO:0000313" key="13">
    <source>
        <dbReference type="Proteomes" id="UP000526184"/>
    </source>
</evidence>
<dbReference type="PANTHER" id="PTHR35333">
    <property type="entry name" value="BETA-LACTAMASE"/>
    <property type="match status" value="1"/>
</dbReference>
<reference evidence="12 13" key="1">
    <citation type="submission" date="2020-05" db="EMBL/GenBank/DDBJ databases">
        <title>Streptobacillus felis strain LHL191014123.</title>
        <authorList>
            <person name="Fawzy A."/>
            <person name="Rau J."/>
            <person name="Risse K."/>
            <person name="Schauerte N."/>
            <person name="Geiger C."/>
            <person name="Blom J."/>
            <person name="Imirzalioglu C."/>
            <person name="Falgenhauer J."/>
            <person name="Bach A."/>
            <person name="Herden C."/>
            <person name="Eisenberg T."/>
        </authorList>
    </citation>
    <scope>NUCLEOTIDE SEQUENCE [LARGE SCALE GENOMIC DNA]</scope>
    <source>
        <strain evidence="12 13">LHL191014123</strain>
    </source>
</reference>
<sequence length="283" mass="32087">MKKIIIYTMFSILSFSFSAKLSENLNDEMLSSLYTNHLMYKSMYIGDENKNTYYKYNETSTRPLASVTKLMTATIIFDEIEQGKYSLNTKVKVDKEASKVPYGVVLKENKVYTVEELLHLLLINSSNSSAYQLALFSSKGNVDMFVKKMNEKAKELNLRSLRFNTPHGLPPVDTNRGMDVGNARDIYLLALNALSNKKLLEISSKYTYETSDGIKIKSTNSLVKLDNVSGLKTGFHRRAGYNIVYLINNGDEKIIQVILGSNTSQNREKLGLKTLEFMKESVE</sequence>
<name>A0A7Z0PE37_9FUSO</name>
<comment type="similarity">
    <text evidence="1 9">Belongs to the peptidase S11 family.</text>
</comment>
<dbReference type="RefSeq" id="WP_180135524.1">
    <property type="nucleotide sequence ID" value="NZ_JABMKT010000006.1"/>
</dbReference>
<dbReference type="PRINTS" id="PR00725">
    <property type="entry name" value="DADACBPTASE1"/>
</dbReference>
<dbReference type="SUPFAM" id="SSF56601">
    <property type="entry name" value="beta-lactamase/transpeptidase-like"/>
    <property type="match status" value="1"/>
</dbReference>
<evidence type="ECO:0000256" key="9">
    <source>
        <dbReference type="RuleBase" id="RU004016"/>
    </source>
</evidence>
<dbReference type="EMBL" id="JABMKT010000006">
    <property type="protein sequence ID" value="NYV27583.1"/>
    <property type="molecule type" value="Genomic_DNA"/>
</dbReference>
<keyword evidence="3" id="KW-0378">Hydrolase</keyword>
<feature type="domain" description="Peptidase S11 D-alanyl-D-alanine carboxypeptidase A N-terminal" evidence="11">
    <location>
        <begin position="53"/>
        <end position="262"/>
    </location>
</feature>
<feature type="active site" description="Proton acceptor" evidence="7">
    <location>
        <position position="69"/>
    </location>
</feature>
<dbReference type="GO" id="GO:0030655">
    <property type="term" value="P:beta-lactam antibiotic catabolic process"/>
    <property type="evidence" value="ECO:0007669"/>
    <property type="project" value="InterPro"/>
</dbReference>
<dbReference type="Proteomes" id="UP000526184">
    <property type="component" value="Unassembled WGS sequence"/>
</dbReference>
<dbReference type="Gene3D" id="3.40.710.10">
    <property type="entry name" value="DD-peptidase/beta-lactamase superfamily"/>
    <property type="match status" value="1"/>
</dbReference>
<dbReference type="GO" id="GO:0008360">
    <property type="term" value="P:regulation of cell shape"/>
    <property type="evidence" value="ECO:0007669"/>
    <property type="project" value="UniProtKB-KW"/>
</dbReference>
<accession>A0A7Z0PE37</accession>
<evidence type="ECO:0000256" key="7">
    <source>
        <dbReference type="PIRSR" id="PIRSR618044-1"/>
    </source>
</evidence>
<evidence type="ECO:0000313" key="12">
    <source>
        <dbReference type="EMBL" id="NYV27583.1"/>
    </source>
</evidence>
<keyword evidence="5" id="KW-0573">Peptidoglycan synthesis</keyword>
<dbReference type="GO" id="GO:0008800">
    <property type="term" value="F:beta-lactamase activity"/>
    <property type="evidence" value="ECO:0007669"/>
    <property type="project" value="InterPro"/>
</dbReference>
<keyword evidence="6" id="KW-0961">Cell wall biogenesis/degradation</keyword>
<evidence type="ECO:0000256" key="4">
    <source>
        <dbReference type="ARBA" id="ARBA00022960"/>
    </source>
</evidence>
<dbReference type="InterPro" id="IPR012338">
    <property type="entry name" value="Beta-lactam/transpept-like"/>
</dbReference>
<dbReference type="GO" id="GO:0009252">
    <property type="term" value="P:peptidoglycan biosynthetic process"/>
    <property type="evidence" value="ECO:0007669"/>
    <property type="project" value="UniProtKB-KW"/>
</dbReference>
<feature type="active site" evidence="7">
    <location>
        <position position="125"/>
    </location>
</feature>
<dbReference type="GO" id="GO:0009002">
    <property type="term" value="F:serine-type D-Ala-D-Ala carboxypeptidase activity"/>
    <property type="evidence" value="ECO:0007669"/>
    <property type="project" value="InterPro"/>
</dbReference>
<evidence type="ECO:0000259" key="11">
    <source>
        <dbReference type="Pfam" id="PF00768"/>
    </source>
</evidence>
<dbReference type="InterPro" id="IPR000871">
    <property type="entry name" value="Beta-lactam_class-A"/>
</dbReference>
<feature type="chain" id="PRO_5031252383" evidence="10">
    <location>
        <begin position="20"/>
        <end position="283"/>
    </location>
</feature>
<dbReference type="GO" id="GO:0006508">
    <property type="term" value="P:proteolysis"/>
    <property type="evidence" value="ECO:0007669"/>
    <property type="project" value="InterPro"/>
</dbReference>
<gene>
    <name evidence="12" type="ORF">HP397_01905</name>
</gene>
<dbReference type="PANTHER" id="PTHR35333:SF4">
    <property type="entry name" value="SLR0121 PROTEIN"/>
    <property type="match status" value="1"/>
</dbReference>
<comment type="caution">
    <text evidence="12">The sequence shown here is derived from an EMBL/GenBank/DDBJ whole genome shotgun (WGS) entry which is preliminary data.</text>
</comment>
<organism evidence="12 13">
    <name type="scientific">Streptobacillus felis</name>
    <dbReference type="NCBI Taxonomy" id="1384509"/>
    <lineage>
        <taxon>Bacteria</taxon>
        <taxon>Fusobacteriati</taxon>
        <taxon>Fusobacteriota</taxon>
        <taxon>Fusobacteriia</taxon>
        <taxon>Fusobacteriales</taxon>
        <taxon>Leptotrichiaceae</taxon>
        <taxon>Streptobacillus</taxon>
    </lineage>
</organism>
<proteinExistence type="inferred from homology"/>
<evidence type="ECO:0000256" key="1">
    <source>
        <dbReference type="ARBA" id="ARBA00007164"/>
    </source>
</evidence>
<dbReference type="GO" id="GO:0071555">
    <property type="term" value="P:cell wall organization"/>
    <property type="evidence" value="ECO:0007669"/>
    <property type="project" value="UniProtKB-KW"/>
</dbReference>
<evidence type="ECO:0000256" key="3">
    <source>
        <dbReference type="ARBA" id="ARBA00022801"/>
    </source>
</evidence>
<evidence type="ECO:0000256" key="6">
    <source>
        <dbReference type="ARBA" id="ARBA00023316"/>
    </source>
</evidence>
<dbReference type="InterPro" id="IPR018044">
    <property type="entry name" value="Peptidase_S11"/>
</dbReference>
<evidence type="ECO:0000256" key="10">
    <source>
        <dbReference type="SAM" id="SignalP"/>
    </source>
</evidence>
<dbReference type="InterPro" id="IPR001967">
    <property type="entry name" value="Peptidase_S11_N"/>
</dbReference>
<evidence type="ECO:0000256" key="5">
    <source>
        <dbReference type="ARBA" id="ARBA00022984"/>
    </source>
</evidence>
<keyword evidence="2 10" id="KW-0732">Signal</keyword>
<keyword evidence="4" id="KW-0133">Cell shape</keyword>
<keyword evidence="13" id="KW-1185">Reference proteome</keyword>